<gene>
    <name evidence="1" type="ORF">E6K72_10475</name>
</gene>
<dbReference type="InterPro" id="IPR050138">
    <property type="entry name" value="DHOase/Allantoinase_Hydrolase"/>
</dbReference>
<sequence>MPSGVDEFPHVGERDLRDAMPVIARLGLPLLVHAELPGPIDAAANAVSFCDPRSHASWLASRPRAAERQAIAMMLALCEETGCRLHVVHLAAADAVPLLSSARARRL</sequence>
<name>A0A538SJ75_UNCEI</name>
<feature type="non-terminal residue" evidence="1">
    <location>
        <position position="107"/>
    </location>
</feature>
<accession>A0A538SJ75</accession>
<dbReference type="GO" id="GO:0006145">
    <property type="term" value="P:purine nucleobase catabolic process"/>
    <property type="evidence" value="ECO:0007669"/>
    <property type="project" value="TreeGrafter"/>
</dbReference>
<proteinExistence type="predicted"/>
<evidence type="ECO:0000313" key="2">
    <source>
        <dbReference type="Proteomes" id="UP000317716"/>
    </source>
</evidence>
<dbReference type="PANTHER" id="PTHR43668:SF2">
    <property type="entry name" value="ALLANTOINASE"/>
    <property type="match status" value="1"/>
</dbReference>
<dbReference type="Proteomes" id="UP000317716">
    <property type="component" value="Unassembled WGS sequence"/>
</dbReference>
<dbReference type="GO" id="GO:0004038">
    <property type="term" value="F:allantoinase activity"/>
    <property type="evidence" value="ECO:0007669"/>
    <property type="project" value="TreeGrafter"/>
</dbReference>
<dbReference type="EMBL" id="VBOS01000376">
    <property type="protein sequence ID" value="TMQ51424.1"/>
    <property type="molecule type" value="Genomic_DNA"/>
</dbReference>
<dbReference type="AlphaFoldDB" id="A0A538SJ75"/>
<dbReference type="PANTHER" id="PTHR43668">
    <property type="entry name" value="ALLANTOINASE"/>
    <property type="match status" value="1"/>
</dbReference>
<organism evidence="1 2">
    <name type="scientific">Eiseniibacteriota bacterium</name>
    <dbReference type="NCBI Taxonomy" id="2212470"/>
    <lineage>
        <taxon>Bacteria</taxon>
        <taxon>Candidatus Eiseniibacteriota</taxon>
    </lineage>
</organism>
<reference evidence="1 2" key="1">
    <citation type="journal article" date="2019" name="Nat. Microbiol.">
        <title>Mediterranean grassland soil C-N compound turnover is dependent on rainfall and depth, and is mediated by genomically divergent microorganisms.</title>
        <authorList>
            <person name="Diamond S."/>
            <person name="Andeer P.F."/>
            <person name="Li Z."/>
            <person name="Crits-Christoph A."/>
            <person name="Burstein D."/>
            <person name="Anantharaman K."/>
            <person name="Lane K.R."/>
            <person name="Thomas B.C."/>
            <person name="Pan C."/>
            <person name="Northen T.R."/>
            <person name="Banfield J.F."/>
        </authorList>
    </citation>
    <scope>NUCLEOTIDE SEQUENCE [LARGE SCALE GENOMIC DNA]</scope>
    <source>
        <strain evidence="1">WS_2</strain>
    </source>
</reference>
<dbReference type="GO" id="GO:0005737">
    <property type="term" value="C:cytoplasm"/>
    <property type="evidence" value="ECO:0007669"/>
    <property type="project" value="TreeGrafter"/>
</dbReference>
<protein>
    <submittedName>
        <fullName evidence="1">Allantoinase</fullName>
    </submittedName>
</protein>
<comment type="caution">
    <text evidence="1">The sequence shown here is derived from an EMBL/GenBank/DDBJ whole genome shotgun (WGS) entry which is preliminary data.</text>
</comment>
<dbReference type="Gene3D" id="3.20.20.140">
    <property type="entry name" value="Metal-dependent hydrolases"/>
    <property type="match status" value="1"/>
</dbReference>
<evidence type="ECO:0000313" key="1">
    <source>
        <dbReference type="EMBL" id="TMQ51424.1"/>
    </source>
</evidence>
<dbReference type="SUPFAM" id="SSF51556">
    <property type="entry name" value="Metallo-dependent hydrolases"/>
    <property type="match status" value="1"/>
</dbReference>
<dbReference type="InterPro" id="IPR032466">
    <property type="entry name" value="Metal_Hydrolase"/>
</dbReference>